<dbReference type="KEGG" id="dori:FH5T_21550"/>
<dbReference type="RefSeq" id="WP_038563105.1">
    <property type="nucleotide sequence ID" value="NZ_FOHT01000038.1"/>
</dbReference>
<dbReference type="PANTHER" id="PTHR21047:SF2">
    <property type="entry name" value="THYMIDINE DIPHOSPHO-4-KETO-RHAMNOSE 3,5-EPIMERASE"/>
    <property type="match status" value="1"/>
</dbReference>
<protein>
    <recommendedName>
        <fullName evidence="4 7">dTDP-4-dehydrorhamnose 3,5-epimerase</fullName>
        <ecNumber evidence="3 7">5.1.3.13</ecNumber>
    </recommendedName>
    <alternativeName>
        <fullName evidence="7">Thymidine diphospho-4-keto-rhamnose 3,5-epimerase</fullName>
    </alternativeName>
</protein>
<keyword evidence="7" id="KW-0413">Isomerase</keyword>
<evidence type="ECO:0000256" key="4">
    <source>
        <dbReference type="ARBA" id="ARBA00019595"/>
    </source>
</evidence>
<dbReference type="eggNOG" id="COG1898">
    <property type="taxonomic scope" value="Bacteria"/>
</dbReference>
<organism evidence="9 11">
    <name type="scientific">Draconibacterium orientale</name>
    <dbReference type="NCBI Taxonomy" id="1168034"/>
    <lineage>
        <taxon>Bacteria</taxon>
        <taxon>Pseudomonadati</taxon>
        <taxon>Bacteroidota</taxon>
        <taxon>Bacteroidia</taxon>
        <taxon>Marinilabiliales</taxon>
        <taxon>Prolixibacteraceae</taxon>
        <taxon>Draconibacterium</taxon>
    </lineage>
</organism>
<gene>
    <name evidence="8" type="ORF">FH5T_21550</name>
    <name evidence="9" type="ORF">SAMN05444285_13842</name>
</gene>
<comment type="catalytic activity">
    <reaction evidence="1 7">
        <text>dTDP-4-dehydro-6-deoxy-alpha-D-glucose = dTDP-4-dehydro-beta-L-rhamnose</text>
        <dbReference type="Rhea" id="RHEA:16969"/>
        <dbReference type="ChEBI" id="CHEBI:57649"/>
        <dbReference type="ChEBI" id="CHEBI:62830"/>
        <dbReference type="EC" id="5.1.3.13"/>
    </reaction>
</comment>
<dbReference type="EMBL" id="FOHT01000038">
    <property type="protein sequence ID" value="SEU05844.1"/>
    <property type="molecule type" value="Genomic_DNA"/>
</dbReference>
<dbReference type="EC" id="5.1.3.13" evidence="3 7"/>
<dbReference type="InterPro" id="IPR014710">
    <property type="entry name" value="RmlC-like_jellyroll"/>
</dbReference>
<dbReference type="GO" id="GO:0019305">
    <property type="term" value="P:dTDP-rhamnose biosynthetic process"/>
    <property type="evidence" value="ECO:0007669"/>
    <property type="project" value="UniProtKB-UniRule"/>
</dbReference>
<keyword evidence="10" id="KW-1185">Reference proteome</keyword>
<dbReference type="InterPro" id="IPR000888">
    <property type="entry name" value="RmlC-like"/>
</dbReference>
<comment type="similarity">
    <text evidence="7">Belongs to the dTDP-4-dehydrorhamnose 3,5-epimerase family.</text>
</comment>
<dbReference type="HOGENOM" id="CLU_090940_1_1_10"/>
<dbReference type="STRING" id="1168034.FH5T_21550"/>
<proteinExistence type="inferred from homology"/>
<dbReference type="UniPathway" id="UPA00124"/>
<accession>X5DJM7</accession>
<feature type="active site" description="Proton donor" evidence="5">
    <location>
        <position position="131"/>
    </location>
</feature>
<evidence type="ECO:0000313" key="9">
    <source>
        <dbReference type="EMBL" id="SEU05844.1"/>
    </source>
</evidence>
<dbReference type="Proteomes" id="UP000181981">
    <property type="component" value="Unassembled WGS sequence"/>
</dbReference>
<dbReference type="GO" id="GO:0008830">
    <property type="term" value="F:dTDP-4-dehydrorhamnose 3,5-epimerase activity"/>
    <property type="evidence" value="ECO:0007669"/>
    <property type="project" value="UniProtKB-UniRule"/>
</dbReference>
<comment type="function">
    <text evidence="2 7">Catalyzes the epimerization of the C3' and C5'positions of dTDP-6-deoxy-D-xylo-4-hexulose, forming dTDP-6-deoxy-L-lyxo-4-hexulose.</text>
</comment>
<feature type="active site" description="Proton acceptor" evidence="5">
    <location>
        <position position="61"/>
    </location>
</feature>
<dbReference type="NCBIfam" id="TIGR01221">
    <property type="entry name" value="rmlC"/>
    <property type="match status" value="1"/>
</dbReference>
<evidence type="ECO:0000256" key="7">
    <source>
        <dbReference type="RuleBase" id="RU364069"/>
    </source>
</evidence>
<dbReference type="InterPro" id="IPR011051">
    <property type="entry name" value="RmlC_Cupin_sf"/>
</dbReference>
<comment type="pathway">
    <text evidence="7">Carbohydrate biosynthesis; dTDP-L-rhamnose biosynthesis.</text>
</comment>
<dbReference type="Pfam" id="PF00908">
    <property type="entry name" value="dTDP_sugar_isom"/>
    <property type="match status" value="1"/>
</dbReference>
<reference evidence="9 11" key="2">
    <citation type="submission" date="2016-10" db="EMBL/GenBank/DDBJ databases">
        <authorList>
            <person name="de Groot N.N."/>
        </authorList>
    </citation>
    <scope>NUCLEOTIDE SEQUENCE [LARGE SCALE GENOMIC DNA]</scope>
    <source>
        <strain evidence="9 11">DSM 25947</strain>
    </source>
</reference>
<dbReference type="OrthoDB" id="9800680at2"/>
<evidence type="ECO:0000256" key="2">
    <source>
        <dbReference type="ARBA" id="ARBA00001997"/>
    </source>
</evidence>
<dbReference type="PANTHER" id="PTHR21047">
    <property type="entry name" value="DTDP-6-DEOXY-D-GLUCOSE-3,5 EPIMERASE"/>
    <property type="match status" value="1"/>
</dbReference>
<evidence type="ECO:0000256" key="5">
    <source>
        <dbReference type="PIRSR" id="PIRSR600888-1"/>
    </source>
</evidence>
<evidence type="ECO:0000313" key="10">
    <source>
        <dbReference type="Proteomes" id="UP000023772"/>
    </source>
</evidence>
<evidence type="ECO:0000256" key="1">
    <source>
        <dbReference type="ARBA" id="ARBA00001298"/>
    </source>
</evidence>
<dbReference type="GO" id="GO:0005829">
    <property type="term" value="C:cytosol"/>
    <property type="evidence" value="ECO:0007669"/>
    <property type="project" value="TreeGrafter"/>
</dbReference>
<dbReference type="CDD" id="cd00438">
    <property type="entry name" value="cupin_RmlC"/>
    <property type="match status" value="1"/>
</dbReference>
<comment type="subunit">
    <text evidence="7">Homodimer.</text>
</comment>
<feature type="site" description="Participates in a stacking interaction with the thymidine ring of dTDP-4-oxo-6-deoxyglucose" evidence="6">
    <location>
        <position position="137"/>
    </location>
</feature>
<dbReference type="Proteomes" id="UP000023772">
    <property type="component" value="Chromosome"/>
</dbReference>
<evidence type="ECO:0000313" key="8">
    <source>
        <dbReference type="EMBL" id="AHW61329.1"/>
    </source>
</evidence>
<name>X5DJM7_9BACT</name>
<evidence type="ECO:0000256" key="3">
    <source>
        <dbReference type="ARBA" id="ARBA00012098"/>
    </source>
</evidence>
<dbReference type="AlphaFoldDB" id="X5DJM7"/>
<evidence type="ECO:0000313" key="11">
    <source>
        <dbReference type="Proteomes" id="UP000181981"/>
    </source>
</evidence>
<dbReference type="GO" id="GO:0000271">
    <property type="term" value="P:polysaccharide biosynthetic process"/>
    <property type="evidence" value="ECO:0007669"/>
    <property type="project" value="TreeGrafter"/>
</dbReference>
<dbReference type="EMBL" id="CP007451">
    <property type="protein sequence ID" value="AHW61329.1"/>
    <property type="molecule type" value="Genomic_DNA"/>
</dbReference>
<sequence>MQVINTTIPEVLIFEPKVFGDNRGYFMESFRQKVIEEHIGQVNFVQDNESFSQYGVLRGLHFQRPPHTQGKLVRVLQGEVLDVAVDIRLNSPTYGQHVPVRLSADNKRQLWIPRGFAHGFAVLSPTALFSYKCDNYYAPEFDGGLMWNDPAIGIDWQIPDKDIQLSEKDTQHPLIKDISDFEYAVFSRENVYR</sequence>
<dbReference type="Gene3D" id="2.60.120.10">
    <property type="entry name" value="Jelly Rolls"/>
    <property type="match status" value="1"/>
</dbReference>
<reference evidence="8 10" key="1">
    <citation type="submission" date="2014-03" db="EMBL/GenBank/DDBJ databases">
        <title>Complete genome sequence of a deeply braunched marine Bacteroidia bacterium Draconibacterium orientale type strain FH5T.</title>
        <authorList>
            <person name="Li X."/>
            <person name="Wang X."/>
            <person name="Xie Z."/>
            <person name="Du Z."/>
            <person name="Chen G."/>
        </authorList>
    </citation>
    <scope>NUCLEOTIDE SEQUENCE [LARGE SCALE GENOMIC DNA]</scope>
    <source>
        <strain evidence="8 10">FH5</strain>
    </source>
</reference>
<dbReference type="SUPFAM" id="SSF51182">
    <property type="entry name" value="RmlC-like cupins"/>
    <property type="match status" value="1"/>
</dbReference>
<evidence type="ECO:0000256" key="6">
    <source>
        <dbReference type="PIRSR" id="PIRSR600888-3"/>
    </source>
</evidence>